<proteinExistence type="inferred from homology"/>
<name>D5BJ41_ZUNPS</name>
<evidence type="ECO:0000256" key="2">
    <source>
        <dbReference type="ARBA" id="ARBA00009530"/>
    </source>
</evidence>
<dbReference type="AlphaFoldDB" id="D5BJ41"/>
<keyword evidence="5 6" id="KW-0472">Membrane</keyword>
<keyword evidence="8" id="KW-1185">Reference proteome</keyword>
<keyword evidence="3 6" id="KW-0812">Transmembrane</keyword>
<feature type="transmembrane region" description="Helical" evidence="6">
    <location>
        <begin position="23"/>
        <end position="44"/>
    </location>
</feature>
<sequence length="55" mass="6319">MVILNVILPPVAVYIKYGAKKEFLVNLLLTFLGWIPGVIHAFIINDEYVKLFRKS</sequence>
<evidence type="ECO:0000313" key="8">
    <source>
        <dbReference type="Proteomes" id="UP000001654"/>
    </source>
</evidence>
<dbReference type="PANTHER" id="PTHR21659">
    <property type="entry name" value="HYDROPHOBIC PROTEIN RCI2 LOW TEMPERATURE AND SALT RESPONSIVE PROTEIN LTI6 -RELATED"/>
    <property type="match status" value="1"/>
</dbReference>
<organism evidence="7 8">
    <name type="scientific">Zunongwangia profunda (strain DSM 18752 / CCTCC AB 206139 / SM-A87)</name>
    <name type="common">Wangia profunda</name>
    <dbReference type="NCBI Taxonomy" id="655815"/>
    <lineage>
        <taxon>Bacteria</taxon>
        <taxon>Pseudomonadati</taxon>
        <taxon>Bacteroidota</taxon>
        <taxon>Flavobacteriia</taxon>
        <taxon>Flavobacteriales</taxon>
        <taxon>Flavobacteriaceae</taxon>
        <taxon>Zunongwangia</taxon>
    </lineage>
</organism>
<dbReference type="PANTHER" id="PTHR21659:SF42">
    <property type="entry name" value="UPF0057 MEMBRANE PROTEIN ZK632.10-RELATED"/>
    <property type="match status" value="1"/>
</dbReference>
<dbReference type="eggNOG" id="COG0401">
    <property type="taxonomic scope" value="Bacteria"/>
</dbReference>
<evidence type="ECO:0000256" key="3">
    <source>
        <dbReference type="ARBA" id="ARBA00022692"/>
    </source>
</evidence>
<dbReference type="Proteomes" id="UP000001654">
    <property type="component" value="Chromosome"/>
</dbReference>
<gene>
    <name evidence="7" type="ordered locus">ZPR_3358</name>
</gene>
<dbReference type="GO" id="GO:0016020">
    <property type="term" value="C:membrane"/>
    <property type="evidence" value="ECO:0007669"/>
    <property type="project" value="UniProtKB-SubCell"/>
</dbReference>
<evidence type="ECO:0000256" key="5">
    <source>
        <dbReference type="ARBA" id="ARBA00023136"/>
    </source>
</evidence>
<dbReference type="STRING" id="655815.ZPR_3358"/>
<dbReference type="EMBL" id="CP001650">
    <property type="protein sequence ID" value="ADF53674.1"/>
    <property type="molecule type" value="Genomic_DNA"/>
</dbReference>
<comment type="similarity">
    <text evidence="2">Belongs to the UPF0057 (PMP3) family.</text>
</comment>
<dbReference type="KEGG" id="zpr:ZPR_3358"/>
<dbReference type="Pfam" id="PF01679">
    <property type="entry name" value="Pmp3"/>
    <property type="match status" value="1"/>
</dbReference>
<evidence type="ECO:0000313" key="7">
    <source>
        <dbReference type="EMBL" id="ADF53674.1"/>
    </source>
</evidence>
<evidence type="ECO:0000256" key="6">
    <source>
        <dbReference type="SAM" id="Phobius"/>
    </source>
</evidence>
<evidence type="ECO:0000256" key="4">
    <source>
        <dbReference type="ARBA" id="ARBA00022989"/>
    </source>
</evidence>
<keyword evidence="4 6" id="KW-1133">Transmembrane helix</keyword>
<protein>
    <submittedName>
        <fullName evidence="7">Membrane protein, UPF0057</fullName>
    </submittedName>
</protein>
<comment type="subcellular location">
    <subcellularLocation>
        <location evidence="1">Membrane</location>
    </subcellularLocation>
</comment>
<accession>D5BJ41</accession>
<dbReference type="InterPro" id="IPR000612">
    <property type="entry name" value="PMP3"/>
</dbReference>
<reference evidence="7 8" key="1">
    <citation type="journal article" date="2010" name="BMC Genomics">
        <title>The complete genome of Zunongwangia profunda SM-A87 reveals its adaptation to the deep-sea environment and ecological role in sedimentary organic nitrogen degradation.</title>
        <authorList>
            <person name="Qin Q.L."/>
            <person name="Zhang X.Y."/>
            <person name="Wang X.M."/>
            <person name="Liu G.M."/>
            <person name="Chen X.L."/>
            <person name="Xie B.B."/>
            <person name="Dang H.Y."/>
            <person name="Zhou B.C."/>
            <person name="Yu J."/>
            <person name="Zhang Y.Z."/>
        </authorList>
    </citation>
    <scope>NUCLEOTIDE SEQUENCE [LARGE SCALE GENOMIC DNA]</scope>
    <source>
        <strain evidence="8">DSM 18752 / CCTCC AB 206139 / SM-A87</strain>
    </source>
</reference>
<evidence type="ECO:0000256" key="1">
    <source>
        <dbReference type="ARBA" id="ARBA00004370"/>
    </source>
</evidence>
<dbReference type="HOGENOM" id="CLU_107649_6_2_10"/>